<name>A0A1T5CVU5_9FLAO</name>
<protein>
    <submittedName>
        <fullName evidence="1">Uncharacterized protein</fullName>
    </submittedName>
</protein>
<accession>A0A1T5CVU5</accession>
<reference evidence="2" key="1">
    <citation type="submission" date="2017-02" db="EMBL/GenBank/DDBJ databases">
        <authorList>
            <person name="Varghese N."/>
            <person name="Submissions S."/>
        </authorList>
    </citation>
    <scope>NUCLEOTIDE SEQUENCE [LARGE SCALE GENOMIC DNA]</scope>
    <source>
        <strain evidence="2">DSM 23546</strain>
    </source>
</reference>
<sequence>MQFSTKVLLRNMKSTNHIFRVLLLVSIYCFGVYSSANILPFSNEITVDQKSEQKAYFTASTKLLSPHSQQSEVSISDVTEYAAPNFKLPFTSVSIRLKSNEVLFSSRFKQYENYANILLVRHRKSDLIFPFHNFW</sequence>
<dbReference type="Proteomes" id="UP000190339">
    <property type="component" value="Unassembled WGS sequence"/>
</dbReference>
<keyword evidence="2" id="KW-1185">Reference proteome</keyword>
<proteinExistence type="predicted"/>
<organism evidence="1 2">
    <name type="scientific">Maribacter arcticus</name>
    <dbReference type="NCBI Taxonomy" id="561365"/>
    <lineage>
        <taxon>Bacteria</taxon>
        <taxon>Pseudomonadati</taxon>
        <taxon>Bacteroidota</taxon>
        <taxon>Flavobacteriia</taxon>
        <taxon>Flavobacteriales</taxon>
        <taxon>Flavobacteriaceae</taxon>
        <taxon>Maribacter</taxon>
    </lineage>
</organism>
<evidence type="ECO:0000313" key="2">
    <source>
        <dbReference type="Proteomes" id="UP000190339"/>
    </source>
</evidence>
<dbReference type="STRING" id="561365.SAMN05660866_02531"/>
<dbReference type="AlphaFoldDB" id="A0A1T5CVU5"/>
<dbReference type="EMBL" id="FUYL01000007">
    <property type="protein sequence ID" value="SKB63483.1"/>
    <property type="molecule type" value="Genomic_DNA"/>
</dbReference>
<gene>
    <name evidence="1" type="ORF">SAMN05660866_02531</name>
</gene>
<evidence type="ECO:0000313" key="1">
    <source>
        <dbReference type="EMBL" id="SKB63483.1"/>
    </source>
</evidence>